<organism evidence="3 4">
    <name type="scientific">Oikeobacillus pervagus</name>
    <dbReference type="NCBI Taxonomy" id="1325931"/>
    <lineage>
        <taxon>Bacteria</taxon>
        <taxon>Bacillati</taxon>
        <taxon>Bacillota</taxon>
        <taxon>Bacilli</taxon>
        <taxon>Bacillales</taxon>
        <taxon>Bacillaceae</taxon>
        <taxon>Oikeobacillus</taxon>
    </lineage>
</organism>
<keyword evidence="1" id="KW-0812">Transmembrane</keyword>
<comment type="caution">
    <text evidence="3">The sequence shown here is derived from an EMBL/GenBank/DDBJ whole genome shotgun (WGS) entry which is preliminary data.</text>
</comment>
<accession>A0AAJ1WFT8</accession>
<evidence type="ECO:0000259" key="2">
    <source>
        <dbReference type="Pfam" id="PF12704"/>
    </source>
</evidence>
<feature type="transmembrane region" description="Helical" evidence="1">
    <location>
        <begin position="356"/>
        <end position="387"/>
    </location>
</feature>
<keyword evidence="1" id="KW-1133">Transmembrane helix</keyword>
<feature type="transmembrane region" description="Helical" evidence="1">
    <location>
        <begin position="275"/>
        <end position="303"/>
    </location>
</feature>
<keyword evidence="1" id="KW-0472">Membrane</keyword>
<proteinExistence type="predicted"/>
<dbReference type="EMBL" id="JAUSUC010000005">
    <property type="protein sequence ID" value="MDQ0214322.1"/>
    <property type="molecule type" value="Genomic_DNA"/>
</dbReference>
<keyword evidence="4" id="KW-1185">Reference proteome</keyword>
<sequence>MKIFKFFIARIFLKRWILSIGMILLLFAANYLTFTVVRSISSTFQGYQEMKNMDQEGIYIANLDPDSETNFDEITERETLKVYDYLNSNFNYALYTDGFIISLPNDDDMEISLNYINEEFYNLNQFELSQGTKLDFDSQFNKDEIPVLIGKGLSKTYPVGSTIKITDPVVEQPITLKVQGVLKQNAHHSNFYALNSKTYYNFSIFLPVNETFIKHANIDLHVNGLMDIIILQSTKERTADLSEYIEKNLGLKFNFYSQKENNDFFKDYYLNSLKIISIITLILLVIITCISIWNTLISIRLMLKDFTINLLVGLSYSKLRKILYSYFGILSFINLIVIFFITAYNRYGFWLKKDTFFATYGLFGLIGIDWFALLVVILFDIIIEMIIVENMVRKIKKIPISLGVLQ</sequence>
<feature type="transmembrane region" description="Helical" evidence="1">
    <location>
        <begin position="12"/>
        <end position="32"/>
    </location>
</feature>
<reference evidence="3" key="1">
    <citation type="submission" date="2023-07" db="EMBL/GenBank/DDBJ databases">
        <title>Genomic Encyclopedia of Type Strains, Phase IV (KMG-IV): sequencing the most valuable type-strain genomes for metagenomic binning, comparative biology and taxonomic classification.</title>
        <authorList>
            <person name="Goeker M."/>
        </authorList>
    </citation>
    <scope>NUCLEOTIDE SEQUENCE</scope>
    <source>
        <strain evidence="3">DSM 23947</strain>
    </source>
</reference>
<gene>
    <name evidence="3" type="ORF">J2S13_000718</name>
</gene>
<dbReference type="RefSeq" id="WP_307256308.1">
    <property type="nucleotide sequence ID" value="NZ_JAUSUC010000005.1"/>
</dbReference>
<feature type="transmembrane region" description="Helical" evidence="1">
    <location>
        <begin position="323"/>
        <end position="344"/>
    </location>
</feature>
<evidence type="ECO:0000313" key="3">
    <source>
        <dbReference type="EMBL" id="MDQ0214322.1"/>
    </source>
</evidence>
<dbReference type="Pfam" id="PF12704">
    <property type="entry name" value="MacB_PCD"/>
    <property type="match status" value="1"/>
</dbReference>
<dbReference type="AlphaFoldDB" id="A0AAJ1WFT8"/>
<feature type="domain" description="MacB-like periplasmic core" evidence="2">
    <location>
        <begin position="23"/>
        <end position="211"/>
    </location>
</feature>
<name>A0AAJ1WFT8_9BACI</name>
<evidence type="ECO:0000256" key="1">
    <source>
        <dbReference type="SAM" id="Phobius"/>
    </source>
</evidence>
<dbReference type="Proteomes" id="UP001237207">
    <property type="component" value="Unassembled WGS sequence"/>
</dbReference>
<protein>
    <recommendedName>
        <fullName evidence="2">MacB-like periplasmic core domain-containing protein</fullName>
    </recommendedName>
</protein>
<evidence type="ECO:0000313" key="4">
    <source>
        <dbReference type="Proteomes" id="UP001237207"/>
    </source>
</evidence>
<dbReference type="InterPro" id="IPR025857">
    <property type="entry name" value="MacB_PCD"/>
</dbReference>